<dbReference type="Pfam" id="PF00636">
    <property type="entry name" value="Ribonuclease_3"/>
    <property type="match status" value="1"/>
</dbReference>
<feature type="active site" evidence="4">
    <location>
        <position position="19"/>
    </location>
</feature>
<dbReference type="PIRSF" id="PIRSF005520">
    <property type="entry name" value="UCP005520"/>
    <property type="match status" value="1"/>
</dbReference>
<comment type="subunit">
    <text evidence="4">Homodimer.</text>
</comment>
<evidence type="ECO:0000313" key="7">
    <source>
        <dbReference type="Proteomes" id="UP000199300"/>
    </source>
</evidence>
<keyword evidence="4" id="KW-0963">Cytoplasm</keyword>
<dbReference type="InterPro" id="IPR000999">
    <property type="entry name" value="RNase_III_dom"/>
</dbReference>
<keyword evidence="4" id="KW-0460">Magnesium</keyword>
<dbReference type="GO" id="GO:0019843">
    <property type="term" value="F:rRNA binding"/>
    <property type="evidence" value="ECO:0007669"/>
    <property type="project" value="UniProtKB-UniRule"/>
</dbReference>
<evidence type="ECO:0000259" key="5">
    <source>
        <dbReference type="SMART" id="SM00535"/>
    </source>
</evidence>
<dbReference type="EMBL" id="FODJ01000012">
    <property type="protein sequence ID" value="SEO77007.1"/>
    <property type="molecule type" value="Genomic_DNA"/>
</dbReference>
<keyword evidence="4" id="KW-0694">RNA-binding</keyword>
<comment type="subcellular location">
    <subcellularLocation>
        <location evidence="4">Cytoplasm</location>
    </subcellularLocation>
</comment>
<dbReference type="GO" id="GO:0005737">
    <property type="term" value="C:cytoplasm"/>
    <property type="evidence" value="ECO:0007669"/>
    <property type="project" value="UniProtKB-SubCell"/>
</dbReference>
<dbReference type="Gene3D" id="1.10.1520.10">
    <property type="entry name" value="Ribonuclease III domain"/>
    <property type="match status" value="1"/>
</dbReference>
<keyword evidence="2 4" id="KW-0255">Endonuclease</keyword>
<dbReference type="OrthoDB" id="46571at2"/>
<evidence type="ECO:0000313" key="6">
    <source>
        <dbReference type="EMBL" id="SEO77007.1"/>
    </source>
</evidence>
<dbReference type="EC" id="3.1.26.-" evidence="4"/>
<keyword evidence="1 4" id="KW-0540">Nuclease</keyword>
<keyword evidence="4" id="KW-0699">rRNA-binding</keyword>
<comment type="similarity">
    <text evidence="4">Belongs to the MrnC RNase family.</text>
</comment>
<evidence type="ECO:0000256" key="4">
    <source>
        <dbReference type="HAMAP-Rule" id="MF_01468"/>
    </source>
</evidence>
<dbReference type="STRING" id="872970.SAMN04488134_112110"/>
<dbReference type="GO" id="GO:0006364">
    <property type="term" value="P:rRNA processing"/>
    <property type="evidence" value="ECO:0007669"/>
    <property type="project" value="UniProtKB-UniRule"/>
</dbReference>
<dbReference type="Proteomes" id="UP000199300">
    <property type="component" value="Unassembled WGS sequence"/>
</dbReference>
<keyword evidence="7" id="KW-1185">Reference proteome</keyword>
<reference evidence="6 7" key="1">
    <citation type="submission" date="2016-10" db="EMBL/GenBank/DDBJ databases">
        <authorList>
            <person name="de Groot N.N."/>
        </authorList>
    </citation>
    <scope>NUCLEOTIDE SEQUENCE [LARGE SCALE GENOMIC DNA]</scope>
    <source>
        <strain evidence="6 7">CGMCC 1.10434</strain>
    </source>
</reference>
<dbReference type="SUPFAM" id="SSF69065">
    <property type="entry name" value="RNase III domain-like"/>
    <property type="match status" value="1"/>
</dbReference>
<protein>
    <recommendedName>
        <fullName evidence="4">Mini-ribonuclease 3</fullName>
        <shortName evidence="4">Mini-3</shortName>
        <shortName evidence="4">Mini-RNase 3</shortName>
        <ecNumber evidence="4">3.1.26.-</ecNumber>
    </recommendedName>
    <alternativeName>
        <fullName evidence="4">Mini-RNase III</fullName>
        <shortName evidence="4">Mini-III</shortName>
    </alternativeName>
</protein>
<dbReference type="GO" id="GO:0004525">
    <property type="term" value="F:ribonuclease III activity"/>
    <property type="evidence" value="ECO:0007669"/>
    <property type="project" value="InterPro"/>
</dbReference>
<comment type="cofactor">
    <cofactor evidence="4">
        <name>Mg(2+)</name>
        <dbReference type="ChEBI" id="CHEBI:18420"/>
    </cofactor>
</comment>
<proteinExistence type="inferred from homology"/>
<dbReference type="RefSeq" id="WP_091499783.1">
    <property type="nucleotide sequence ID" value="NZ_FODJ01000012.1"/>
</dbReference>
<dbReference type="InterPro" id="IPR036389">
    <property type="entry name" value="RNase_III_sf"/>
</dbReference>
<dbReference type="SMART" id="SM00535">
    <property type="entry name" value="RIBOc"/>
    <property type="match status" value="1"/>
</dbReference>
<sequence>MQLIEVKQMKSLALAYMGDALYEVFVRDYLICSGKAKVNQLHKAAIQFVSAKAQAKVLRHWLEQTYFNEEELAVIKRGRNAKSGSIPKNTDVITYRYSTAFEALLGFHYFLGQADRLNELMQQAVDYSEKGVNKSDR</sequence>
<accession>A0A1H8SEM3</accession>
<organism evidence="6 7">
    <name type="scientific">Amphibacillus marinus</name>
    <dbReference type="NCBI Taxonomy" id="872970"/>
    <lineage>
        <taxon>Bacteria</taxon>
        <taxon>Bacillati</taxon>
        <taxon>Bacillota</taxon>
        <taxon>Bacilli</taxon>
        <taxon>Bacillales</taxon>
        <taxon>Bacillaceae</taxon>
        <taxon>Amphibacillus</taxon>
    </lineage>
</organism>
<evidence type="ECO:0000256" key="3">
    <source>
        <dbReference type="ARBA" id="ARBA00022801"/>
    </source>
</evidence>
<dbReference type="PANTHER" id="PTHR34276">
    <property type="entry name" value="MINI-RIBONUCLEASE 3"/>
    <property type="match status" value="1"/>
</dbReference>
<keyword evidence="4" id="KW-0690">Ribosome biogenesis</keyword>
<feature type="domain" description="RNase III" evidence="5">
    <location>
        <begin position="2"/>
        <end position="133"/>
    </location>
</feature>
<keyword evidence="4" id="KW-0698">rRNA processing</keyword>
<name>A0A1H8SEM3_9BACI</name>
<evidence type="ECO:0000256" key="1">
    <source>
        <dbReference type="ARBA" id="ARBA00022722"/>
    </source>
</evidence>
<gene>
    <name evidence="4" type="primary">mrnC</name>
    <name evidence="6" type="ORF">SAMN04488134_112110</name>
</gene>
<dbReference type="AlphaFoldDB" id="A0A1H8SEM3"/>
<dbReference type="HAMAP" id="MF_01468">
    <property type="entry name" value="RNase_Mini_III"/>
    <property type="match status" value="1"/>
</dbReference>
<dbReference type="PANTHER" id="PTHR34276:SF1">
    <property type="entry name" value="MINI-RIBONUCLEASE 3"/>
    <property type="match status" value="1"/>
</dbReference>
<evidence type="ECO:0000256" key="2">
    <source>
        <dbReference type="ARBA" id="ARBA00022759"/>
    </source>
</evidence>
<comment type="function">
    <text evidence="4">Involved in correct processing of both the 5' and 3' ends of 23S rRNA precursor. Processes 30S rRNA precursor transcript even in absence of ribonuclease 3 (Rnc); Rnc processes 30S rRNA into smaller rRNA precursors.</text>
</comment>
<dbReference type="InterPro" id="IPR008226">
    <property type="entry name" value="Mini3_fam"/>
</dbReference>
<keyword evidence="3 4" id="KW-0378">Hydrolase</keyword>